<organism evidence="2 3">
    <name type="scientific">Coprobacter fastidiosus</name>
    <dbReference type="NCBI Taxonomy" id="1099853"/>
    <lineage>
        <taxon>Bacteria</taxon>
        <taxon>Pseudomonadati</taxon>
        <taxon>Bacteroidota</taxon>
        <taxon>Bacteroidia</taxon>
        <taxon>Bacteroidales</taxon>
        <taxon>Barnesiellaceae</taxon>
        <taxon>Coprobacter</taxon>
    </lineage>
</organism>
<dbReference type="Pfam" id="PF24996">
    <property type="entry name" value="NANM"/>
    <property type="match status" value="2"/>
</dbReference>
<proteinExistence type="predicted"/>
<dbReference type="SUPFAM" id="SSF117281">
    <property type="entry name" value="Kelch motif"/>
    <property type="match status" value="1"/>
</dbReference>
<dbReference type="Proteomes" id="UP000262954">
    <property type="component" value="Unassembled WGS sequence"/>
</dbReference>
<evidence type="ECO:0000313" key="3">
    <source>
        <dbReference type="Proteomes" id="UP000262954"/>
    </source>
</evidence>
<evidence type="ECO:0000313" key="2">
    <source>
        <dbReference type="EMBL" id="HBJ07436.1"/>
    </source>
</evidence>
<reference evidence="2 3" key="1">
    <citation type="journal article" date="2018" name="Nat. Biotechnol.">
        <title>A standardized bacterial taxonomy based on genome phylogeny substantially revises the tree of life.</title>
        <authorList>
            <person name="Parks D.H."/>
            <person name="Chuvochina M."/>
            <person name="Waite D.W."/>
            <person name="Rinke C."/>
            <person name="Skarshewski A."/>
            <person name="Chaumeil P.A."/>
            <person name="Hugenholtz P."/>
        </authorList>
    </citation>
    <scope>NUCLEOTIDE SEQUENCE [LARGE SCALE GENOMIC DNA]</scope>
    <source>
        <strain evidence="2">UBA11482</strain>
    </source>
</reference>
<protein>
    <submittedName>
        <fullName evidence="2">Cyclically-permuted mutarotase family protein</fullName>
    </submittedName>
</protein>
<dbReference type="InterPro" id="IPR019937">
    <property type="entry name" value="Cycl-permuted_mutarotase"/>
</dbReference>
<dbReference type="Gene3D" id="2.120.10.80">
    <property type="entry name" value="Kelch-type beta propeller"/>
    <property type="match status" value="1"/>
</dbReference>
<gene>
    <name evidence="2" type="ORF">DDY73_00370</name>
</gene>
<dbReference type="InterPro" id="IPR015915">
    <property type="entry name" value="Kelch-typ_b-propeller"/>
</dbReference>
<sequence>MTKRIVFFFYMSLFFLPSFAGEESYTYSEIKKEPKSPKTDYKIIYDSECNIPVSSFQAEILEFPVRLDYVYRIKGFPDKEKDFTKGISACFAGIFNGHSTLMIGGGCNFPDISAADGGTKKYYRSIYAAEVTEDSLFTWEKIGEFPQDVAYGVTISTPDGILCIGGMNAKKRLNTVYRITLKNKKAVLETLPALPCTLDNMTGSLLGNVVYVAGGNKNGIPCNDLYCLDLDSLSKGWQKLQDFPRSPRIQAVSAAQVGPHGEQIFCLWGGFSTSDGNRQATLSTDGYAYSPSTKKWVSLPDPTNNEGETVSLGGGSIIALSDSLILCTGGVNKDIFLQALKHNAPDYLLHPIEWYRFNNRLLVYNSRQKRWKEIAKVSETARAGASLIFDGYGYLLINGELKPGIRTPDITRILLKTETNSKPTNRIIPNKNEY</sequence>
<feature type="signal peptide" evidence="1">
    <location>
        <begin position="1"/>
        <end position="20"/>
    </location>
</feature>
<feature type="chain" id="PRO_5030062740" evidence="1">
    <location>
        <begin position="21"/>
        <end position="434"/>
    </location>
</feature>
<comment type="caution">
    <text evidence="2">The sequence shown here is derived from an EMBL/GenBank/DDBJ whole genome shotgun (WGS) entry which is preliminary data.</text>
</comment>
<dbReference type="RefSeq" id="WP_270214819.1">
    <property type="nucleotide sequence ID" value="NZ_CATXLH010000103.1"/>
</dbReference>
<dbReference type="NCBIfam" id="TIGR03548">
    <property type="entry name" value="mutarot_permut"/>
    <property type="match status" value="1"/>
</dbReference>
<dbReference type="InterPro" id="IPR056734">
    <property type="entry name" value="NANM"/>
</dbReference>
<evidence type="ECO:0000256" key="1">
    <source>
        <dbReference type="SAM" id="SignalP"/>
    </source>
</evidence>
<dbReference type="EMBL" id="DNWC01000008">
    <property type="protein sequence ID" value="HBJ07436.1"/>
    <property type="molecule type" value="Genomic_DNA"/>
</dbReference>
<accession>A0A316R3B7</accession>
<keyword evidence="1" id="KW-0732">Signal</keyword>
<name>A0A316R3B7_9BACT</name>
<dbReference type="AlphaFoldDB" id="A0A316R3B7"/>